<evidence type="ECO:0000313" key="5">
    <source>
        <dbReference type="Proteomes" id="UP001299546"/>
    </source>
</evidence>
<dbReference type="PANTHER" id="PTHR43790:SF8">
    <property type="entry name" value="SUGAR ABC TRANSPORTER ATP-BINDING PROTEIN"/>
    <property type="match status" value="1"/>
</dbReference>
<dbReference type="InterPro" id="IPR003439">
    <property type="entry name" value="ABC_transporter-like_ATP-bd"/>
</dbReference>
<proteinExistence type="predicted"/>
<dbReference type="GO" id="GO:0005524">
    <property type="term" value="F:ATP binding"/>
    <property type="evidence" value="ECO:0007669"/>
    <property type="project" value="UniProtKB-KW"/>
</dbReference>
<dbReference type="EMBL" id="JAJCIS010000004">
    <property type="protein sequence ID" value="MCB7387348.1"/>
    <property type="molecule type" value="Genomic_DNA"/>
</dbReference>
<gene>
    <name evidence="4" type="ORF">LIZ65_08605</name>
</gene>
<keyword evidence="5" id="KW-1185">Reference proteome</keyword>
<evidence type="ECO:0000259" key="3">
    <source>
        <dbReference type="PROSITE" id="PS50893"/>
    </source>
</evidence>
<keyword evidence="1" id="KW-0547">Nucleotide-binding</keyword>
<evidence type="ECO:0000313" key="4">
    <source>
        <dbReference type="EMBL" id="MCB7387348.1"/>
    </source>
</evidence>
<comment type="caution">
    <text evidence="4">The sequence shown here is derived from an EMBL/GenBank/DDBJ whole genome shotgun (WGS) entry which is preliminary data.</text>
</comment>
<dbReference type="InterPro" id="IPR027417">
    <property type="entry name" value="P-loop_NTPase"/>
</dbReference>
<organism evidence="4 5">
    <name type="scientific">Bariatricus massiliensis</name>
    <dbReference type="NCBI Taxonomy" id="1745713"/>
    <lineage>
        <taxon>Bacteria</taxon>
        <taxon>Bacillati</taxon>
        <taxon>Bacillota</taxon>
        <taxon>Clostridia</taxon>
        <taxon>Lachnospirales</taxon>
        <taxon>Lachnospiraceae</taxon>
        <taxon>Bariatricus</taxon>
    </lineage>
</organism>
<name>A0ABS8DFZ7_9FIRM</name>
<evidence type="ECO:0000256" key="2">
    <source>
        <dbReference type="ARBA" id="ARBA00022840"/>
    </source>
</evidence>
<accession>A0ABS8DFZ7</accession>
<dbReference type="InterPro" id="IPR050107">
    <property type="entry name" value="ABC_carbohydrate_import_ATPase"/>
</dbReference>
<sequence length="469" mass="53215">MKREILRIQEMNYAGENGRGLDYISLYLLEGEITGFSGLAGSGKELLVEILTGGQRYDSGIVSVCGRRIVSSEELADTVYKIVDSNYRIEDWSAAEYIGLVGAQSPFVMLRKKRLAKEIQDLFDELRLGIDPLKRLRDLTELEKRLVDVAKAYFRRAKILVIEDEFEGFSAEEIVQFKRELKRLICGRMTVVINNHSDMITSILAERLIIFKKGRIVKKCRRDEVKDIRHLESFMLGTSIRTKKHSLDRMNVETNGEKERIYKVNHVITGKGKELGFTFHKGEIVTILALNRREKEHIFAVLSGRSCKEGVERILGEEICDFRDITDCVRSGIVSVARLGDMEELLPSMSVGENLLVPSLNKLSSLEYTMAEHKLVKMLEKEIGQSGVGSGDRIRALGVNDRIVLTLERWHVYNSRVMILLEPFVQCDTYGVSLVKSYMKKIAAGGTCVVVIKSRDEYMGDISDRFIAV</sequence>
<dbReference type="PANTHER" id="PTHR43790">
    <property type="entry name" value="CARBOHYDRATE TRANSPORT ATP-BINDING PROTEIN MG119-RELATED"/>
    <property type="match status" value="1"/>
</dbReference>
<dbReference type="Pfam" id="PF00005">
    <property type="entry name" value="ABC_tran"/>
    <property type="match status" value="1"/>
</dbReference>
<feature type="domain" description="ABC transporter" evidence="3">
    <location>
        <begin position="6"/>
        <end position="238"/>
    </location>
</feature>
<evidence type="ECO:0000256" key="1">
    <source>
        <dbReference type="ARBA" id="ARBA00022741"/>
    </source>
</evidence>
<keyword evidence="2 4" id="KW-0067">ATP-binding</keyword>
<dbReference type="Proteomes" id="UP001299546">
    <property type="component" value="Unassembled WGS sequence"/>
</dbReference>
<protein>
    <submittedName>
        <fullName evidence="4">ATP-binding cassette domain-containing protein</fullName>
    </submittedName>
</protein>
<dbReference type="SUPFAM" id="SSF52540">
    <property type="entry name" value="P-loop containing nucleoside triphosphate hydrolases"/>
    <property type="match status" value="2"/>
</dbReference>
<dbReference type="RefSeq" id="WP_066737775.1">
    <property type="nucleotide sequence ID" value="NZ_JAJCIQ010000005.1"/>
</dbReference>
<reference evidence="4 5" key="1">
    <citation type="submission" date="2021-10" db="EMBL/GenBank/DDBJ databases">
        <title>Collection of gut derived symbiotic bacterial strains cultured from healthy donors.</title>
        <authorList>
            <person name="Lin H."/>
            <person name="Littmann E."/>
            <person name="Kohout C."/>
            <person name="Pamer E.G."/>
        </authorList>
    </citation>
    <scope>NUCLEOTIDE SEQUENCE [LARGE SCALE GENOMIC DNA]</scope>
    <source>
        <strain evidence="4 5">DFI.1.165</strain>
    </source>
</reference>
<dbReference type="PROSITE" id="PS50893">
    <property type="entry name" value="ABC_TRANSPORTER_2"/>
    <property type="match status" value="1"/>
</dbReference>
<dbReference type="Gene3D" id="3.40.50.300">
    <property type="entry name" value="P-loop containing nucleotide triphosphate hydrolases"/>
    <property type="match status" value="2"/>
</dbReference>